<feature type="domain" description="Aminoglycoside phosphotransferase" evidence="2">
    <location>
        <begin position="84"/>
        <end position="303"/>
    </location>
</feature>
<dbReference type="PANTHER" id="PTHR22603">
    <property type="entry name" value="CHOLINE/ETHANOALAMINE KINASE"/>
    <property type="match status" value="1"/>
</dbReference>
<dbReference type="Proteomes" id="UP000256478">
    <property type="component" value="Unassembled WGS sequence"/>
</dbReference>
<dbReference type="InterPro" id="IPR002575">
    <property type="entry name" value="Aminoglycoside_PTrfase"/>
</dbReference>
<dbReference type="RefSeq" id="WP_116008104.1">
    <property type="nucleotide sequence ID" value="NZ_QUOU01000001.1"/>
</dbReference>
<comment type="caution">
    <text evidence="3">The sequence shown here is derived from an EMBL/GenBank/DDBJ whole genome shotgun (WGS) entry which is preliminary data.</text>
</comment>
<accession>A0A3E0TRB2</accession>
<evidence type="ECO:0000259" key="2">
    <source>
        <dbReference type="Pfam" id="PF01636"/>
    </source>
</evidence>
<reference evidence="3 4" key="1">
    <citation type="submission" date="2018-08" db="EMBL/GenBank/DDBJ databases">
        <title>Thalassotalea euphylliae genome.</title>
        <authorList>
            <person name="Summers S."/>
            <person name="Rice S.A."/>
            <person name="Freckelton M.L."/>
            <person name="Nedved B.T."/>
            <person name="Hadfield M.G."/>
        </authorList>
    </citation>
    <scope>NUCLEOTIDE SEQUENCE [LARGE SCALE GENOMIC DNA]</scope>
    <source>
        <strain evidence="3 4">H1</strain>
    </source>
</reference>
<dbReference type="Gene3D" id="3.90.1200.10">
    <property type="match status" value="1"/>
</dbReference>
<dbReference type="PANTHER" id="PTHR22603:SF66">
    <property type="entry name" value="ETHANOLAMINE KINASE"/>
    <property type="match status" value="1"/>
</dbReference>
<dbReference type="EMBL" id="QUOU01000001">
    <property type="protein sequence ID" value="REL27003.1"/>
    <property type="molecule type" value="Genomic_DNA"/>
</dbReference>
<organism evidence="3 4">
    <name type="scientific">Thalassotalea euphylliae</name>
    <dbReference type="NCBI Taxonomy" id="1655234"/>
    <lineage>
        <taxon>Bacteria</taxon>
        <taxon>Pseudomonadati</taxon>
        <taxon>Pseudomonadota</taxon>
        <taxon>Gammaproteobacteria</taxon>
        <taxon>Alteromonadales</taxon>
        <taxon>Colwelliaceae</taxon>
        <taxon>Thalassotalea</taxon>
    </lineage>
</organism>
<evidence type="ECO:0000256" key="1">
    <source>
        <dbReference type="SAM" id="MobiDB-lite"/>
    </source>
</evidence>
<gene>
    <name evidence="3" type="ORF">DXX93_10745</name>
</gene>
<protein>
    <submittedName>
        <fullName evidence="3">Aminoglycoside phosphotransferase family protein</fullName>
    </submittedName>
</protein>
<name>A0A3E0TRB2_9GAMM</name>
<dbReference type="OrthoDB" id="179763at2"/>
<dbReference type="SUPFAM" id="SSF56112">
    <property type="entry name" value="Protein kinase-like (PK-like)"/>
    <property type="match status" value="1"/>
</dbReference>
<dbReference type="AlphaFoldDB" id="A0A3E0TRB2"/>
<keyword evidence="3" id="KW-0808">Transferase</keyword>
<evidence type="ECO:0000313" key="3">
    <source>
        <dbReference type="EMBL" id="REL27003.1"/>
    </source>
</evidence>
<dbReference type="GO" id="GO:0006646">
    <property type="term" value="P:phosphatidylethanolamine biosynthetic process"/>
    <property type="evidence" value="ECO:0007669"/>
    <property type="project" value="TreeGrafter"/>
</dbReference>
<sequence length="391" mass="43359">MQIKGENINTLVAELSDLPCFIGKELTIEAINTGYSQQVFKIVILDNGHDSQSNDGTTRDEQCSSHQLTNNTARSSRLKCSSETFVAKRFSDKKIAYREMQVQRFLSTQSLHQPAKQLRAPKVVCCHEHWLVSEFIDSPLLDQLPISEKAKLERATAALAKFHDAFSTFRSAVQSTASDSQANLPAIGGIEAVKAELTELDLPAVIRSLANSIGKLALKGWKDHEHLIKQAMKCAIEMQDGFKSHIDESGVGVIHGDLNYANILVTQSNGDSDDTQVCLIDFESVALAPFAYDLGMLMAINCVPPSLTDFCIRNYQNHAINNRYLQCEVVTCYAFISSIINGLWFSEESSCKNEKVTQDVYLAKASAQFAYAKMVYSTDSYLSHDKSFGSR</sequence>
<feature type="region of interest" description="Disordered" evidence="1">
    <location>
        <begin position="51"/>
        <end position="70"/>
    </location>
</feature>
<dbReference type="GO" id="GO:0005737">
    <property type="term" value="C:cytoplasm"/>
    <property type="evidence" value="ECO:0007669"/>
    <property type="project" value="TreeGrafter"/>
</dbReference>
<proteinExistence type="predicted"/>
<dbReference type="InterPro" id="IPR011009">
    <property type="entry name" value="Kinase-like_dom_sf"/>
</dbReference>
<dbReference type="Pfam" id="PF01636">
    <property type="entry name" value="APH"/>
    <property type="match status" value="1"/>
</dbReference>
<evidence type="ECO:0000313" key="4">
    <source>
        <dbReference type="Proteomes" id="UP000256478"/>
    </source>
</evidence>
<dbReference type="GO" id="GO:0004305">
    <property type="term" value="F:ethanolamine kinase activity"/>
    <property type="evidence" value="ECO:0007669"/>
    <property type="project" value="TreeGrafter"/>
</dbReference>